<evidence type="ECO:0000313" key="1">
    <source>
        <dbReference type="EMBL" id="SEH88210.1"/>
    </source>
</evidence>
<accession>A0A1H6LI12</accession>
<reference evidence="2" key="1">
    <citation type="submission" date="2016-09" db="EMBL/GenBank/DDBJ databases">
        <authorList>
            <person name="Koehorst J."/>
        </authorList>
    </citation>
    <scope>NUCLEOTIDE SEQUENCE [LARGE SCALE GENOMIC DNA]</scope>
</reference>
<dbReference type="Proteomes" id="UP000176204">
    <property type="component" value="Chromosome I"/>
</dbReference>
<gene>
    <name evidence="1" type="ORF">PYTT_1428</name>
</gene>
<organism evidence="1 2">
    <name type="scientific">Akkermansia glycaniphila</name>
    <dbReference type="NCBI Taxonomy" id="1679444"/>
    <lineage>
        <taxon>Bacteria</taxon>
        <taxon>Pseudomonadati</taxon>
        <taxon>Verrucomicrobiota</taxon>
        <taxon>Verrucomicrobiia</taxon>
        <taxon>Verrucomicrobiales</taxon>
        <taxon>Akkermansiaceae</taxon>
        <taxon>Akkermansia</taxon>
    </lineage>
</organism>
<evidence type="ECO:0000313" key="2">
    <source>
        <dbReference type="Proteomes" id="UP000176204"/>
    </source>
</evidence>
<dbReference type="EMBL" id="LT629973">
    <property type="protein sequence ID" value="SEH88210.1"/>
    <property type="molecule type" value="Genomic_DNA"/>
</dbReference>
<proteinExistence type="predicted"/>
<protein>
    <submittedName>
        <fullName evidence="1">Uncharacterized protein</fullName>
    </submittedName>
</protein>
<sequence length="362" mass="41724">MQKRLDFHHRLADTAEQPAWPFVMLKTVFPLLSIVSCFLCQGKEVLIPIGTYEGSIVPEQMRPFTLPEKGTVTNLIDPEGRIAKGTVFAKLNDEQLKQEKEDMETRIRTNKMTKRDDIRNMQKQKRDIEFYFSLPEEERKMAPKPTGADNKDVIKDTDERIALAEKNLETSERLERETYDKKLDKYVMKMPFDGRLQYSFPLPKDLDAPMEMEMMPTQPQFATAYDDSSFYITCPITNAEITQLDGKKICARITLSEGKLMKGEFDRKQVSSAGGSASNTSILYFFKLSPEDNERAYDMIASRPRVTLYYKSDGNDTVVSRLELARRPEAATAYSWENLVERVYPDYNIVLIAEKSIILRPK</sequence>
<name>A0A1H6LI12_9BACT</name>
<keyword evidence="2" id="KW-1185">Reference proteome</keyword>
<dbReference type="AlphaFoldDB" id="A0A1H6LI12"/>
<dbReference type="KEGG" id="agl:PYTT_1428"/>
<dbReference type="STRING" id="1679444.PYTT_1428"/>